<dbReference type="STRING" id="79200.A0A162A157"/>
<evidence type="ECO:0000313" key="1">
    <source>
        <dbReference type="EMBL" id="KZM93530.1"/>
    </source>
</evidence>
<dbReference type="AlphaFoldDB" id="A0A162A157"/>
<organism evidence="1">
    <name type="scientific">Daucus carota subsp. sativus</name>
    <name type="common">Carrot</name>
    <dbReference type="NCBI Taxonomy" id="79200"/>
    <lineage>
        <taxon>Eukaryota</taxon>
        <taxon>Viridiplantae</taxon>
        <taxon>Streptophyta</taxon>
        <taxon>Embryophyta</taxon>
        <taxon>Tracheophyta</taxon>
        <taxon>Spermatophyta</taxon>
        <taxon>Magnoliopsida</taxon>
        <taxon>eudicotyledons</taxon>
        <taxon>Gunneridae</taxon>
        <taxon>Pentapetalae</taxon>
        <taxon>asterids</taxon>
        <taxon>campanulids</taxon>
        <taxon>Apiales</taxon>
        <taxon>Apiaceae</taxon>
        <taxon>Apioideae</taxon>
        <taxon>Scandiceae</taxon>
        <taxon>Daucinae</taxon>
        <taxon>Daucus</taxon>
        <taxon>Daucus sect. Daucus</taxon>
    </lineage>
</organism>
<dbReference type="EMBL" id="LNRQ01000005">
    <property type="protein sequence ID" value="KZM93530.1"/>
    <property type="molecule type" value="Genomic_DNA"/>
</dbReference>
<proteinExistence type="predicted"/>
<accession>A0A162A157</accession>
<name>A0A162A157_DAUCS</name>
<dbReference type="PANTHER" id="PTHR34555">
    <property type="entry name" value="INTEGRAL MEMBRANE HEMOLYSIN-III-LIKE PROTEIN"/>
    <property type="match status" value="1"/>
</dbReference>
<dbReference type="OMA" id="LAHERFN"/>
<dbReference type="PANTHER" id="PTHR34555:SF7">
    <property type="entry name" value="DUF3741 DOMAIN-CONTAINING PROTEIN"/>
    <property type="match status" value="1"/>
</dbReference>
<sequence length="300" mass="33673">MINLELKNNEQGNNGADTCNFHKQPPIATKKMVLTDVQNDNRVRNYRESSFPIDVGPTAEKVKISGTKRLIPEIPTSHPWPPLPNHTATKEHLVYTTKKSEFVPMNEKTENRDRNISSPPLKRFCSMQQEMPQKQTRVVEGNSHQVPMSLSNFMVPKNMVSYSNPSVDSLAASLANPGTGAGPAKTICHNVTSNVALPSDSKRVEDQNIGKKWEERYINLQNYLKICDNESTLRSHIQNLCHLSPAELSMYAVELEKRAIQLTIEEGKEFHRMKALKILEKSAASTINASQKSEPSPSKK</sequence>
<gene>
    <name evidence="1" type="ORF">DCAR_016775</name>
</gene>
<protein>
    <submittedName>
        <fullName evidence="1">Uncharacterized protein</fullName>
    </submittedName>
</protein>
<dbReference type="Gramene" id="KZM93530">
    <property type="protein sequence ID" value="KZM93530"/>
    <property type="gene ID" value="DCAR_016775"/>
</dbReference>
<reference evidence="1" key="1">
    <citation type="journal article" date="2016" name="Nat. Genet.">
        <title>A high-quality carrot genome assembly provides new insights into carotenoid accumulation and asterid genome evolution.</title>
        <authorList>
            <person name="Iorizzo M."/>
            <person name="Ellison S."/>
            <person name="Senalik D."/>
            <person name="Zeng P."/>
            <person name="Satapoomin P."/>
            <person name="Huang J."/>
            <person name="Bowman M."/>
            <person name="Iovene M."/>
            <person name="Sanseverino W."/>
            <person name="Cavagnaro P."/>
            <person name="Yildiz M."/>
            <person name="Macko-Podgorni A."/>
            <person name="Moranska E."/>
            <person name="Grzebelus E."/>
            <person name="Grzebelus D."/>
            <person name="Ashrafi H."/>
            <person name="Zheng Z."/>
            <person name="Cheng S."/>
            <person name="Spooner D."/>
            <person name="Van Deynze A."/>
            <person name="Simon P."/>
        </authorList>
    </citation>
    <scope>NUCLEOTIDE SEQUENCE [LARGE SCALE GENOMIC DNA]</scope>
    <source>
        <tissue evidence="1">Leaf</tissue>
    </source>
</reference>
<comment type="caution">
    <text evidence="1">The sequence shown here is derived from an EMBL/GenBank/DDBJ whole genome shotgun (WGS) entry which is preliminary data.</text>
</comment>